<dbReference type="RefSeq" id="WP_072764153.1">
    <property type="nucleotide sequence ID" value="NZ_FQYX01000009.1"/>
</dbReference>
<dbReference type="Pfam" id="PF13692">
    <property type="entry name" value="Glyco_trans_1_4"/>
    <property type="match status" value="1"/>
</dbReference>
<name>A0A1M6FTS5_9FLAO</name>
<dbReference type="STRING" id="558155.SAMN04487911_10981"/>
<dbReference type="SUPFAM" id="SSF53756">
    <property type="entry name" value="UDP-Glycosyltransferase/glycogen phosphorylase"/>
    <property type="match status" value="1"/>
</dbReference>
<gene>
    <name evidence="1" type="ORF">SAMN04487911_10981</name>
</gene>
<keyword evidence="1" id="KW-0808">Transferase</keyword>
<dbReference type="Proteomes" id="UP000184231">
    <property type="component" value="Unassembled WGS sequence"/>
</dbReference>
<dbReference type="EMBL" id="FQYX01000009">
    <property type="protein sequence ID" value="SHJ01085.1"/>
    <property type="molecule type" value="Genomic_DNA"/>
</dbReference>
<protein>
    <submittedName>
        <fullName evidence="1">Glycosyltransferase involved in cell wall bisynthesis</fullName>
    </submittedName>
</protein>
<dbReference type="GO" id="GO:0016740">
    <property type="term" value="F:transferase activity"/>
    <property type="evidence" value="ECO:0007669"/>
    <property type="project" value="UniProtKB-KW"/>
</dbReference>
<organism evidence="1 2">
    <name type="scientific">Arenibacter nanhaiticus</name>
    <dbReference type="NCBI Taxonomy" id="558155"/>
    <lineage>
        <taxon>Bacteria</taxon>
        <taxon>Pseudomonadati</taxon>
        <taxon>Bacteroidota</taxon>
        <taxon>Flavobacteriia</taxon>
        <taxon>Flavobacteriales</taxon>
        <taxon>Flavobacteriaceae</taxon>
        <taxon>Arenibacter</taxon>
    </lineage>
</organism>
<evidence type="ECO:0000313" key="2">
    <source>
        <dbReference type="Proteomes" id="UP000184231"/>
    </source>
</evidence>
<proteinExistence type="predicted"/>
<keyword evidence="2" id="KW-1185">Reference proteome</keyword>
<dbReference type="OrthoDB" id="9807209at2"/>
<evidence type="ECO:0000313" key="1">
    <source>
        <dbReference type="EMBL" id="SHJ01085.1"/>
    </source>
</evidence>
<sequence length="413" mass="47240">MQKKLLIIGYVWPEPNTTAAGGRMLQLLHFFIKHQYQISFASTASEGDYSFDLDVLGVAKVAIRLNHSSFDELLQDLDPDIVLFDRFMTEEQFGWRVAQYAPKAVRILDTEDLHSLRMARYGAYKKHTPFSSDQWLATDLAKREIASIYRCDFSLIISFFEIELLKEVLKIPDQLILHLPIMVHEITAKDQQEWLGYHEKQDFVCIGNGKHAPNIDAVVRLKKDIWPLIRQQLPEANLRVYGAYLPEHILQMNKPREGFCVLGHAKEAKEVIGRARVNLAPLNFGAGIKGKLIDGMRFGTPSVTTTIGAEGMHPGYDWNGLIADDALSFANAAVALYREKAIWENARKNGVEIVNQLYNTDILEDRFYSRIEEVQHRLSDFRAKNFIGEMLMHHTMAGTKYMSKWIEAKNIIS</sequence>
<reference evidence="1 2" key="1">
    <citation type="submission" date="2016-11" db="EMBL/GenBank/DDBJ databases">
        <authorList>
            <person name="Jaros S."/>
            <person name="Januszkiewicz K."/>
            <person name="Wedrychowicz H."/>
        </authorList>
    </citation>
    <scope>NUCLEOTIDE SEQUENCE [LARGE SCALE GENOMIC DNA]</scope>
    <source>
        <strain evidence="1 2">CGMCC 1.8863</strain>
    </source>
</reference>
<dbReference type="AlphaFoldDB" id="A0A1M6FTS5"/>
<accession>A0A1M6FTS5</accession>
<dbReference type="Gene3D" id="3.40.50.2000">
    <property type="entry name" value="Glycogen Phosphorylase B"/>
    <property type="match status" value="1"/>
</dbReference>